<evidence type="ECO:0000313" key="2">
    <source>
        <dbReference type="EMBL" id="NGZ89067.1"/>
    </source>
</evidence>
<dbReference type="EMBL" id="JAANAS010000024">
    <property type="protein sequence ID" value="NGZ89067.1"/>
    <property type="molecule type" value="Genomic_DNA"/>
</dbReference>
<evidence type="ECO:0000313" key="3">
    <source>
        <dbReference type="Proteomes" id="UP000643701"/>
    </source>
</evidence>
<keyword evidence="3" id="KW-1185">Reference proteome</keyword>
<feature type="chain" id="PRO_5037836266" description="Outer membrane receptor proteins, mostly Fe transport" evidence="1">
    <location>
        <begin position="19"/>
        <end position="889"/>
    </location>
</feature>
<gene>
    <name evidence="2" type="ORF">G7034_02230</name>
</gene>
<evidence type="ECO:0000256" key="1">
    <source>
        <dbReference type="SAM" id="SignalP"/>
    </source>
</evidence>
<dbReference type="SUPFAM" id="SSF56935">
    <property type="entry name" value="Porins"/>
    <property type="match status" value="1"/>
</dbReference>
<organism evidence="2 3">
    <name type="scientific">Psychroflexus maritimus</name>
    <dbReference type="NCBI Taxonomy" id="2714865"/>
    <lineage>
        <taxon>Bacteria</taxon>
        <taxon>Pseudomonadati</taxon>
        <taxon>Bacteroidota</taxon>
        <taxon>Flavobacteriia</taxon>
        <taxon>Flavobacteriales</taxon>
        <taxon>Flavobacteriaceae</taxon>
        <taxon>Psychroflexus</taxon>
    </lineage>
</organism>
<dbReference type="AlphaFoldDB" id="A0A967AB86"/>
<sequence>MLNRLLLIFLFFINFIQAQNLTGTVQDTTGVALPYTNLIASPIEADEEITFAITDEKGRYKLNLVKDILYKIEITHMGFSKLKDTLKINASTSKNYQLKESTETLEDVIIKSEMAVVVKEDTITYRTDQFKTGDERKLRDILKKLPGVEVDREGNVKVNGKPVQKLMVDGKEFFFGDAKLGVNNIPADAVDEVEALDNYSEVAFLKGLKDSDKMALNIKLKEVKRKFVFGDVEVGGGHQDRYSVNPTLFYYSPKTSINFIGDFNNAGQKAFTFSDYMNFEGGFASMMDRPSAMANMRNSDFASFLMNEDFVFNQNDFGAGSVSQDLGRNWELNAYSIINRGIIETLTESEMVYQTGNIEDENRTQTSEQELLFSINKLKFRYDNVSDTDLIGDLVVKHSDATATSTLNSLTPSRETFVNATQQPRKFEVNSSLSLNKQFSYKHTTSINTNLRFAESENTNDWLFNQPIFSDIIPLQIEGDTFNLFQQTKNQTKSAQIDAKHYWVLHNFHHIYPVVGLGAFDVDYFSLDQQILEDGSTNNFQDAGFNNDLNFRLLDAYFGFQYKTKINKLSIRPGLIMHSFHWQVNQFSQQEVNQQKWVTLPELMLKYDLNSSEKLNFDYNLRSTFGSPDRFANRLRLLSFNQLYQGNEALENELFHDFRLRYSRFNLFQGIFANASLGYTRREESIRNVTQIEGIDQINTSIYTSLPENSYNLNTSITKRIRKLSFSLSGGIRLNDYKRIINNDTIAYNSNAYNYELKAESRFKDLPNFEVGFKQNFTTLSSVQIDNDFLQTSPYINISYRFLEDFIFKSDYTFNYYNNLTQNQTNTFEIGNASLFYQKEDSPWGFGVDVTNLFDVNFRNTNSVNEFVISDQRIFIQPRIIMFKLGYHF</sequence>
<dbReference type="InterPro" id="IPR008969">
    <property type="entry name" value="CarboxyPept-like_regulatory"/>
</dbReference>
<protein>
    <recommendedName>
        <fullName evidence="4">Outer membrane receptor proteins, mostly Fe transport</fullName>
    </recommendedName>
</protein>
<accession>A0A967AB86</accession>
<reference evidence="2" key="1">
    <citation type="submission" date="2020-03" db="EMBL/GenBank/DDBJ databases">
        <title>Psychroflexus Maritimus sp. nov., isolate from marine sediment.</title>
        <authorList>
            <person name="Zhong Y.-L."/>
        </authorList>
    </citation>
    <scope>NUCLEOTIDE SEQUENCE</scope>
    <source>
        <strain evidence="2">C1</strain>
    </source>
</reference>
<keyword evidence="1" id="KW-0732">Signal</keyword>
<feature type="signal peptide" evidence="1">
    <location>
        <begin position="1"/>
        <end position="18"/>
    </location>
</feature>
<proteinExistence type="predicted"/>
<evidence type="ECO:0008006" key="4">
    <source>
        <dbReference type="Google" id="ProtNLM"/>
    </source>
</evidence>
<comment type="caution">
    <text evidence="2">The sequence shown here is derived from an EMBL/GenBank/DDBJ whole genome shotgun (WGS) entry which is preliminary data.</text>
</comment>
<name>A0A967AB86_9FLAO</name>
<dbReference type="SUPFAM" id="SSF49464">
    <property type="entry name" value="Carboxypeptidase regulatory domain-like"/>
    <property type="match status" value="1"/>
</dbReference>
<dbReference type="Proteomes" id="UP000643701">
    <property type="component" value="Unassembled WGS sequence"/>
</dbReference>